<dbReference type="Proteomes" id="UP000193648">
    <property type="component" value="Unassembled WGS sequence"/>
</dbReference>
<dbReference type="AlphaFoldDB" id="A0A1Y2G9G7"/>
<dbReference type="OrthoDB" id="546350at2759"/>
<name>A0A1Y2G9G7_9FUNG</name>
<evidence type="ECO:0000313" key="2">
    <source>
        <dbReference type="Proteomes" id="UP000193648"/>
    </source>
</evidence>
<dbReference type="GeneID" id="33571012"/>
<dbReference type="InParanoid" id="A0A1Y2G9G7"/>
<protein>
    <submittedName>
        <fullName evidence="1">Uncharacterized protein</fullName>
    </submittedName>
</protein>
<dbReference type="EMBL" id="MCFF01000054">
    <property type="protein sequence ID" value="ORZ04844.1"/>
    <property type="molecule type" value="Genomic_DNA"/>
</dbReference>
<organism evidence="1 2">
    <name type="scientific">Lobosporangium transversale</name>
    <dbReference type="NCBI Taxonomy" id="64571"/>
    <lineage>
        <taxon>Eukaryota</taxon>
        <taxon>Fungi</taxon>
        <taxon>Fungi incertae sedis</taxon>
        <taxon>Mucoromycota</taxon>
        <taxon>Mortierellomycotina</taxon>
        <taxon>Mortierellomycetes</taxon>
        <taxon>Mortierellales</taxon>
        <taxon>Mortierellaceae</taxon>
        <taxon>Lobosporangium</taxon>
    </lineage>
</organism>
<proteinExistence type="predicted"/>
<reference evidence="1 2" key="1">
    <citation type="submission" date="2016-07" db="EMBL/GenBank/DDBJ databases">
        <title>Pervasive Adenine N6-methylation of Active Genes in Fungi.</title>
        <authorList>
            <consortium name="DOE Joint Genome Institute"/>
            <person name="Mondo S.J."/>
            <person name="Dannebaum R.O."/>
            <person name="Kuo R.C."/>
            <person name="Labutti K."/>
            <person name="Haridas S."/>
            <person name="Kuo A."/>
            <person name="Salamov A."/>
            <person name="Ahrendt S.R."/>
            <person name="Lipzen A."/>
            <person name="Sullivan W."/>
            <person name="Andreopoulos W.B."/>
            <person name="Clum A."/>
            <person name="Lindquist E."/>
            <person name="Daum C."/>
            <person name="Ramamoorthy G.K."/>
            <person name="Gryganskyi A."/>
            <person name="Culley D."/>
            <person name="Magnuson J.K."/>
            <person name="James T.Y."/>
            <person name="O'Malley M.A."/>
            <person name="Stajich J.E."/>
            <person name="Spatafora J.W."/>
            <person name="Visel A."/>
            <person name="Grigoriev I.V."/>
        </authorList>
    </citation>
    <scope>NUCLEOTIDE SEQUENCE [LARGE SCALE GENOMIC DNA]</scope>
    <source>
        <strain evidence="1 2">NRRL 3116</strain>
    </source>
</reference>
<evidence type="ECO:0000313" key="1">
    <source>
        <dbReference type="EMBL" id="ORZ04844.1"/>
    </source>
</evidence>
<gene>
    <name evidence="1" type="ORF">BCR41DRAFT_400864</name>
</gene>
<comment type="caution">
    <text evidence="1">The sequence shown here is derived from an EMBL/GenBank/DDBJ whole genome shotgun (WGS) entry which is preliminary data.</text>
</comment>
<accession>A0A1Y2G9G7</accession>
<dbReference type="SUPFAM" id="SSF52047">
    <property type="entry name" value="RNI-like"/>
    <property type="match status" value="1"/>
</dbReference>
<keyword evidence="2" id="KW-1185">Reference proteome</keyword>
<sequence length="755" mass="85823">MQKKLDENQQQMLQLQEQGLERLAIIQNRIQAVIAQTYELHEYPIPRLFIVLPKHTGFPNMLKNSLTKTQFRLFFLCECGDHTKVPGSNTPHHIHLAKHEGYDIERPNEFFENYGSYILIVLQLVKYGTLGTSIALPLLATDTIFQSLGRKINKLSEKKDFIGVTGASIESLINESISYIQNKQNTGGAIGDIEGQTVLEKVEALEGADLRRLQSFLRVQDQSRTLGDLYRIVTLEGHVKWVCFDHYRENYKESAVQRLKEVVAANEGDYDEKHGSIKVCLKSRFQAKQFYDAMVQARGIHELSIQFGWRATEGDVADFATATTESNLVGVSLKDKPISQRESRISFWLDSGSRYNPLAWLMSNKRVRSMKIEAIEDFFLMSDFVFKEAPELRSLDIVKINISPCYYRRTLRQLLIHCPNLVKLTLGTIDNILTLNNLLYDTLPLLQTLKSLELQYESGVLRNKYLRGTTLESSMEFYHPMRICEDDVVILSEKRKGLHSYLLNIMSNDPKLTTMLLTNVYDYHKVIERVITARKKMISLKGSCALETLMIKHRGESSEFTIAVVRCLDAFDSESLKIDMNLTGWTKLSTEPIHHMLKCQGSLIKKLNIGSEFDDSMAVALDKSTRTNGSKLSTLDINCGSLTPVGRAGLACIIQRSPSIVELKLYTGPSKDTIEQGELSCGGSVKQLMQIVKWVQERQDLPNLQKLWVDNYGESISSFLQWTVKMVAAPAASEHRVKPLRRFIWTLGIFSLKNG</sequence>
<dbReference type="RefSeq" id="XP_021876781.1">
    <property type="nucleotide sequence ID" value="XM_022029169.1"/>
</dbReference>